<feature type="signal peptide" evidence="15">
    <location>
        <begin position="1"/>
        <end position="22"/>
    </location>
</feature>
<reference evidence="18 19" key="1">
    <citation type="journal article" date="2017" name="Gigascience">
        <title>Genome sequence of the small brown planthopper, Laodelphax striatellus.</title>
        <authorList>
            <person name="Zhu J."/>
            <person name="Jiang F."/>
            <person name="Wang X."/>
            <person name="Yang P."/>
            <person name="Bao Y."/>
            <person name="Zhao W."/>
            <person name="Wang W."/>
            <person name="Lu H."/>
            <person name="Wang Q."/>
            <person name="Cui N."/>
            <person name="Li J."/>
            <person name="Chen X."/>
            <person name="Luo L."/>
            <person name="Yu J."/>
            <person name="Kang L."/>
            <person name="Cui F."/>
        </authorList>
    </citation>
    <scope>NUCLEOTIDE SEQUENCE [LARGE SCALE GENOMIC DNA]</scope>
    <source>
        <strain evidence="18">Lst14</strain>
    </source>
</reference>
<evidence type="ECO:0008006" key="20">
    <source>
        <dbReference type="Google" id="ProtNLM"/>
    </source>
</evidence>
<keyword evidence="5 14" id="KW-0812">Transmembrane</keyword>
<evidence type="ECO:0000256" key="5">
    <source>
        <dbReference type="ARBA" id="ARBA00022692"/>
    </source>
</evidence>
<dbReference type="InterPro" id="IPR019594">
    <property type="entry name" value="Glu/Gly-bd"/>
</dbReference>
<keyword evidence="12" id="KW-0407">Ion channel</keyword>
<evidence type="ECO:0000313" key="19">
    <source>
        <dbReference type="Proteomes" id="UP000291343"/>
    </source>
</evidence>
<evidence type="ECO:0000256" key="7">
    <source>
        <dbReference type="ARBA" id="ARBA00023065"/>
    </source>
</evidence>
<keyword evidence="8 14" id="KW-0472">Membrane</keyword>
<comment type="caution">
    <text evidence="18">The sequence shown here is derived from an EMBL/GenBank/DDBJ whole genome shotgun (WGS) entry which is preliminary data.</text>
</comment>
<keyword evidence="10" id="KW-0325">Glycoprotein</keyword>
<dbReference type="Gene3D" id="1.10.287.70">
    <property type="match status" value="1"/>
</dbReference>
<keyword evidence="4" id="KW-1003">Cell membrane</keyword>
<dbReference type="STRING" id="195883.A0A482XB39"/>
<evidence type="ECO:0000256" key="4">
    <source>
        <dbReference type="ARBA" id="ARBA00022475"/>
    </source>
</evidence>
<dbReference type="PANTHER" id="PTHR42643:SF35">
    <property type="entry name" value="IONOTROPIC RECEPTOR 68A, ISOFORM A"/>
    <property type="match status" value="1"/>
</dbReference>
<evidence type="ECO:0000256" key="3">
    <source>
        <dbReference type="ARBA" id="ARBA00022448"/>
    </source>
</evidence>
<keyword evidence="11" id="KW-1071">Ligand-gated ion channel</keyword>
<evidence type="ECO:0000256" key="6">
    <source>
        <dbReference type="ARBA" id="ARBA00022989"/>
    </source>
</evidence>
<dbReference type="Gene3D" id="3.40.190.10">
    <property type="entry name" value="Periplasmic binding protein-like II"/>
    <property type="match status" value="1"/>
</dbReference>
<keyword evidence="19" id="KW-1185">Reference proteome</keyword>
<evidence type="ECO:0000259" key="17">
    <source>
        <dbReference type="Pfam" id="PF10613"/>
    </source>
</evidence>
<dbReference type="Pfam" id="PF00060">
    <property type="entry name" value="Lig_chan"/>
    <property type="match status" value="1"/>
</dbReference>
<keyword evidence="3" id="KW-0813">Transport</keyword>
<feature type="transmembrane region" description="Helical" evidence="14">
    <location>
        <begin position="436"/>
        <end position="455"/>
    </location>
</feature>
<feature type="coiled-coil region" evidence="13">
    <location>
        <begin position="407"/>
        <end position="434"/>
    </location>
</feature>
<dbReference type="SUPFAM" id="SSF53850">
    <property type="entry name" value="Periplasmic binding protein-like II"/>
    <property type="match status" value="1"/>
</dbReference>
<dbReference type="PANTHER" id="PTHR42643">
    <property type="entry name" value="IONOTROPIC RECEPTOR 20A-RELATED"/>
    <property type="match status" value="1"/>
</dbReference>
<evidence type="ECO:0000256" key="15">
    <source>
        <dbReference type="SAM" id="SignalP"/>
    </source>
</evidence>
<dbReference type="GO" id="GO:0050906">
    <property type="term" value="P:detection of stimulus involved in sensory perception"/>
    <property type="evidence" value="ECO:0007669"/>
    <property type="project" value="UniProtKB-ARBA"/>
</dbReference>
<keyword evidence="6 14" id="KW-1133">Transmembrane helix</keyword>
<dbReference type="EMBL" id="QKKF02014716">
    <property type="protein sequence ID" value="RZF42688.1"/>
    <property type="molecule type" value="Genomic_DNA"/>
</dbReference>
<feature type="domain" description="Ionotropic glutamate receptor C-terminal" evidence="16">
    <location>
        <begin position="371"/>
        <end position="578"/>
    </location>
</feature>
<feature type="domain" description="Ionotropic glutamate receptor L-glutamate and glycine-binding" evidence="17">
    <location>
        <begin position="234"/>
        <end position="352"/>
    </location>
</feature>
<dbReference type="Proteomes" id="UP000291343">
    <property type="component" value="Unassembled WGS sequence"/>
</dbReference>
<evidence type="ECO:0000256" key="9">
    <source>
        <dbReference type="ARBA" id="ARBA00023170"/>
    </source>
</evidence>
<protein>
    <recommendedName>
        <fullName evidence="20">Ionotropic glutamate receptor L-glutamate and glycine-binding domain-containing protein</fullName>
    </recommendedName>
</protein>
<feature type="transmembrane region" description="Helical" evidence="14">
    <location>
        <begin position="370"/>
        <end position="394"/>
    </location>
</feature>
<dbReference type="GO" id="GO:0005886">
    <property type="term" value="C:plasma membrane"/>
    <property type="evidence" value="ECO:0007669"/>
    <property type="project" value="UniProtKB-SubCell"/>
</dbReference>
<dbReference type="InterPro" id="IPR001320">
    <property type="entry name" value="Iontro_rcpt_C"/>
</dbReference>
<organism evidence="18 19">
    <name type="scientific">Laodelphax striatellus</name>
    <name type="common">Small brown planthopper</name>
    <name type="synonym">Delphax striatella</name>
    <dbReference type="NCBI Taxonomy" id="195883"/>
    <lineage>
        <taxon>Eukaryota</taxon>
        <taxon>Metazoa</taxon>
        <taxon>Ecdysozoa</taxon>
        <taxon>Arthropoda</taxon>
        <taxon>Hexapoda</taxon>
        <taxon>Insecta</taxon>
        <taxon>Pterygota</taxon>
        <taxon>Neoptera</taxon>
        <taxon>Paraneoptera</taxon>
        <taxon>Hemiptera</taxon>
        <taxon>Auchenorrhyncha</taxon>
        <taxon>Fulgoroidea</taxon>
        <taxon>Delphacidae</taxon>
        <taxon>Criomorphinae</taxon>
        <taxon>Laodelphax</taxon>
    </lineage>
</organism>
<dbReference type="OrthoDB" id="5984008at2759"/>
<evidence type="ECO:0000256" key="1">
    <source>
        <dbReference type="ARBA" id="ARBA00004651"/>
    </source>
</evidence>
<keyword evidence="7" id="KW-0406">Ion transport</keyword>
<name>A0A482XB39_LAOST</name>
<evidence type="ECO:0000313" key="18">
    <source>
        <dbReference type="EMBL" id="RZF42688.1"/>
    </source>
</evidence>
<keyword evidence="15" id="KW-0732">Signal</keyword>
<evidence type="ECO:0000256" key="10">
    <source>
        <dbReference type="ARBA" id="ARBA00023180"/>
    </source>
</evidence>
<keyword evidence="13" id="KW-0175">Coiled coil</keyword>
<keyword evidence="9" id="KW-0675">Receptor</keyword>
<proteinExistence type="inferred from homology"/>
<evidence type="ECO:0000256" key="2">
    <source>
        <dbReference type="ARBA" id="ARBA00008685"/>
    </source>
</evidence>
<evidence type="ECO:0000256" key="13">
    <source>
        <dbReference type="SAM" id="Coils"/>
    </source>
</evidence>
<dbReference type="Pfam" id="PF10613">
    <property type="entry name" value="Lig_chan-Glu_bd"/>
    <property type="match status" value="1"/>
</dbReference>
<feature type="transmembrane region" description="Helical" evidence="14">
    <location>
        <begin position="690"/>
        <end position="716"/>
    </location>
</feature>
<feature type="transmembrane region" description="Helical" evidence="14">
    <location>
        <begin position="475"/>
        <end position="495"/>
    </location>
</feature>
<comment type="subcellular location">
    <subcellularLocation>
        <location evidence="1">Cell membrane</location>
        <topology evidence="1">Multi-pass membrane protein</topology>
    </subcellularLocation>
</comment>
<gene>
    <name evidence="18" type="ORF">LSTR_LSTR001483</name>
</gene>
<dbReference type="FunCoup" id="A0A482XB39">
    <property type="interactions" value="8"/>
</dbReference>
<comment type="similarity">
    <text evidence="2">Belongs to the glutamate-gated ion channel (TC 1.A.10.1) family.</text>
</comment>
<evidence type="ECO:0000256" key="12">
    <source>
        <dbReference type="ARBA" id="ARBA00023303"/>
    </source>
</evidence>
<sequence>MKLLEWKSIISIKVFVIVLSVADEEKGIRSSKNELHQRLDELNYGMEITNLIEDILKHVPDINCLARICDETYEQYFEQNFFLKLGYKTVFNVLIDEAEDLLAPNYKTLVMIQEIRRAGCNVYFILLANGDQAARFLRFGDRHRILDTRANFLMIYDTRLFNKDLHYLWKKIVNIVFFRRYGTARRFELTTVPFPAPIKRTLIPKRINSWFNGKFQNIMGLYRDKTANLNQQTLNVVVIDHIPSVVKTRSENRNDIVELDSPQKQKVRGLEIQMLKTLQSVLNFKSYIYMTANSETEAWGKKQLNGSYSGMLGEIWGGRADIALGNLYYTAYHLDLMDLSVPYATQCLTFLTPESLTDNSWQTLVLPFKFTMWIGIITTLVVGGVSFFAMANVYHHLHNNNDKRLQINKIKKHLNKLTIALSNLLKRFNDIEKNEGLYLFDSIDNGILYTFSMLTLVSLPKLPSGWALRVMTGWWWIYCLLIVVAYRASMTAILANPMPRVMIDTVEQLASSTVRCGGWGEENKKSFINSIDPAGREIGRKFDIIDDPLAANALGRIADGEFSYYDNMYWLQNARVKYWISLARGAARGDLQNVTDDQNNTESRDLVSTKLEHNLHLMSDCVINMPISLGLQKNSPLKPQMDKFIRSLIEAGLVQKWLADVMLDTMIMEAKSPLGSDQNNIKALVDLPKLYAGFVALLIGYAISILFLILEIVHWMCIVKKDPTFDKYDLKTYYHLR</sequence>
<dbReference type="GO" id="GO:0015276">
    <property type="term" value="F:ligand-gated monoatomic ion channel activity"/>
    <property type="evidence" value="ECO:0007669"/>
    <property type="project" value="InterPro"/>
</dbReference>
<evidence type="ECO:0000256" key="14">
    <source>
        <dbReference type="SAM" id="Phobius"/>
    </source>
</evidence>
<accession>A0A482XB39</accession>
<evidence type="ECO:0000256" key="8">
    <source>
        <dbReference type="ARBA" id="ARBA00023136"/>
    </source>
</evidence>
<evidence type="ECO:0000256" key="11">
    <source>
        <dbReference type="ARBA" id="ARBA00023286"/>
    </source>
</evidence>
<dbReference type="InterPro" id="IPR052192">
    <property type="entry name" value="Insect_Ionotropic_Sensory_Rcpt"/>
</dbReference>
<dbReference type="InParanoid" id="A0A482XB39"/>
<dbReference type="AlphaFoldDB" id="A0A482XB39"/>
<feature type="chain" id="PRO_5019715246" description="Ionotropic glutamate receptor L-glutamate and glycine-binding domain-containing protein" evidence="15">
    <location>
        <begin position="23"/>
        <end position="737"/>
    </location>
</feature>
<evidence type="ECO:0000259" key="16">
    <source>
        <dbReference type="Pfam" id="PF00060"/>
    </source>
</evidence>